<proteinExistence type="predicted"/>
<keyword evidence="3" id="KW-1185">Reference proteome</keyword>
<name>A0ABX2E9R6_9BURK</name>
<gene>
    <name evidence="2" type="ORF">HLB44_00850</name>
</gene>
<reference evidence="2 3" key="1">
    <citation type="submission" date="2020-05" db="EMBL/GenBank/DDBJ databases">
        <title>Aquincola sp. isolate from soil.</title>
        <authorList>
            <person name="Han J."/>
            <person name="Kim D.-U."/>
        </authorList>
    </citation>
    <scope>NUCLEOTIDE SEQUENCE [LARGE SCALE GENOMIC DNA]</scope>
    <source>
        <strain evidence="2 3">S2</strain>
    </source>
</reference>
<evidence type="ECO:0000313" key="3">
    <source>
        <dbReference type="Proteomes" id="UP000737171"/>
    </source>
</evidence>
<comment type="caution">
    <text evidence="2">The sequence shown here is derived from an EMBL/GenBank/DDBJ whole genome shotgun (WGS) entry which is preliminary data.</text>
</comment>
<dbReference type="RefSeq" id="WP_173119637.1">
    <property type="nucleotide sequence ID" value="NZ_JABRWJ010000001.1"/>
</dbReference>
<accession>A0ABX2E9R6</accession>
<evidence type="ECO:0000313" key="2">
    <source>
        <dbReference type="EMBL" id="NRF65520.1"/>
    </source>
</evidence>
<dbReference type="Proteomes" id="UP000737171">
    <property type="component" value="Unassembled WGS sequence"/>
</dbReference>
<evidence type="ECO:0000256" key="1">
    <source>
        <dbReference type="SAM" id="MobiDB-lite"/>
    </source>
</evidence>
<feature type="region of interest" description="Disordered" evidence="1">
    <location>
        <begin position="1"/>
        <end position="129"/>
    </location>
</feature>
<protein>
    <recommendedName>
        <fullName evidence="4">Chemotaxis protein</fullName>
    </recommendedName>
</protein>
<sequence>MASSSIQGGIPIQPRARGHDVDALGPSDSSDSGSDVQGEQPMATEADNPGELGGVPSHRDSASDASGTGERATATGNDARDGADLLPDRIIDGAPRDPGETLDAADETAQLPEDDDAESAEDEDEPEAT</sequence>
<feature type="compositionally biased region" description="Acidic residues" evidence="1">
    <location>
        <begin position="112"/>
        <end position="129"/>
    </location>
</feature>
<organism evidence="2 3">
    <name type="scientific">Pseudaquabacterium terrae</name>
    <dbReference type="NCBI Taxonomy" id="2732868"/>
    <lineage>
        <taxon>Bacteria</taxon>
        <taxon>Pseudomonadati</taxon>
        <taxon>Pseudomonadota</taxon>
        <taxon>Betaproteobacteria</taxon>
        <taxon>Burkholderiales</taxon>
        <taxon>Sphaerotilaceae</taxon>
        <taxon>Pseudaquabacterium</taxon>
    </lineage>
</organism>
<evidence type="ECO:0008006" key="4">
    <source>
        <dbReference type="Google" id="ProtNLM"/>
    </source>
</evidence>
<feature type="compositionally biased region" description="Basic and acidic residues" evidence="1">
    <location>
        <begin position="78"/>
        <end position="99"/>
    </location>
</feature>
<dbReference type="EMBL" id="JABRWJ010000001">
    <property type="protein sequence ID" value="NRF65520.1"/>
    <property type="molecule type" value="Genomic_DNA"/>
</dbReference>